<sequence>MRQKAIRRRIPANRRADANGPGTPGSSPSSGLRRRIKAAADRKLPEPSKDVNTLRRSRSEPPVLRGVYFEKVSAEEEDQGVLCRPVTWADIFTSPEISTPRFPRKCYQKDAKVVVSVTVEGSAGPIQTLVKLGSNVEETINLVITKYNEEGRIPPLDKHSASICQLHQSYFSLQSKLHFRIRILKFLNFYGVALLFAIGVERGFGLSKSDLIGDIGCRNFYLRKYSDQRNNANKEEKIPNSSYEVDVKPKSSCDQSVISTSSSSSSFFYPNIKKIILNTRRFCNFFGCIPCIG</sequence>
<dbReference type="AlphaFoldDB" id="A0A2Z7AJY6"/>
<keyword evidence="5" id="KW-1185">Reference proteome</keyword>
<accession>A0A2Z7AJY6</accession>
<reference evidence="4 5" key="1">
    <citation type="journal article" date="2015" name="Proc. Natl. Acad. Sci. U.S.A.">
        <title>The resurrection genome of Boea hygrometrica: A blueprint for survival of dehydration.</title>
        <authorList>
            <person name="Xiao L."/>
            <person name="Yang G."/>
            <person name="Zhang L."/>
            <person name="Yang X."/>
            <person name="Zhao S."/>
            <person name="Ji Z."/>
            <person name="Zhou Q."/>
            <person name="Hu M."/>
            <person name="Wang Y."/>
            <person name="Chen M."/>
            <person name="Xu Y."/>
            <person name="Jin H."/>
            <person name="Xiao X."/>
            <person name="Hu G."/>
            <person name="Bao F."/>
            <person name="Hu Y."/>
            <person name="Wan P."/>
            <person name="Li L."/>
            <person name="Deng X."/>
            <person name="Kuang T."/>
            <person name="Xiang C."/>
            <person name="Zhu J.K."/>
            <person name="Oliver M.J."/>
            <person name="He Y."/>
        </authorList>
    </citation>
    <scope>NUCLEOTIDE SEQUENCE [LARGE SCALE GENOMIC DNA]</scope>
    <source>
        <strain evidence="5">cv. XS01</strain>
    </source>
</reference>
<feature type="compositionally biased region" description="Basic and acidic residues" evidence="1">
    <location>
        <begin position="38"/>
        <end position="58"/>
    </location>
</feature>
<evidence type="ECO:0000313" key="4">
    <source>
        <dbReference type="EMBL" id="KZV19434.1"/>
    </source>
</evidence>
<dbReference type="Pfam" id="PF23156">
    <property type="entry name" value="DUF7054"/>
    <property type="match status" value="1"/>
</dbReference>
<keyword evidence="2" id="KW-0812">Transmembrane</keyword>
<feature type="domain" description="DUF7054" evidence="3">
    <location>
        <begin position="109"/>
        <end position="175"/>
    </location>
</feature>
<dbReference type="Proteomes" id="UP000250235">
    <property type="component" value="Unassembled WGS sequence"/>
</dbReference>
<evidence type="ECO:0000256" key="1">
    <source>
        <dbReference type="SAM" id="MobiDB-lite"/>
    </source>
</evidence>
<dbReference type="OrthoDB" id="1885101at2759"/>
<dbReference type="InterPro" id="IPR055482">
    <property type="entry name" value="DUF7054"/>
</dbReference>
<gene>
    <name evidence="4" type="ORF">F511_08775</name>
</gene>
<protein>
    <recommendedName>
        <fullName evidence="3">DUF7054 domain-containing protein</fullName>
    </recommendedName>
</protein>
<dbReference type="EMBL" id="KV016696">
    <property type="protein sequence ID" value="KZV19434.1"/>
    <property type="molecule type" value="Genomic_DNA"/>
</dbReference>
<evidence type="ECO:0000313" key="5">
    <source>
        <dbReference type="Proteomes" id="UP000250235"/>
    </source>
</evidence>
<dbReference type="PANTHER" id="PTHR33270:SF6">
    <property type="entry name" value="OS02G0448600 PROTEIN"/>
    <property type="match status" value="1"/>
</dbReference>
<evidence type="ECO:0000256" key="2">
    <source>
        <dbReference type="SAM" id="Phobius"/>
    </source>
</evidence>
<keyword evidence="2" id="KW-0472">Membrane</keyword>
<feature type="transmembrane region" description="Helical" evidence="2">
    <location>
        <begin position="183"/>
        <end position="200"/>
    </location>
</feature>
<feature type="compositionally biased region" description="Low complexity" evidence="1">
    <location>
        <begin position="18"/>
        <end position="31"/>
    </location>
</feature>
<name>A0A2Z7AJY6_9LAMI</name>
<proteinExistence type="predicted"/>
<dbReference type="PANTHER" id="PTHR33270">
    <property type="entry name" value="BNAC05G50380D PROTEIN"/>
    <property type="match status" value="1"/>
</dbReference>
<feature type="compositionally biased region" description="Basic residues" evidence="1">
    <location>
        <begin position="1"/>
        <end position="12"/>
    </location>
</feature>
<organism evidence="4 5">
    <name type="scientific">Dorcoceras hygrometricum</name>
    <dbReference type="NCBI Taxonomy" id="472368"/>
    <lineage>
        <taxon>Eukaryota</taxon>
        <taxon>Viridiplantae</taxon>
        <taxon>Streptophyta</taxon>
        <taxon>Embryophyta</taxon>
        <taxon>Tracheophyta</taxon>
        <taxon>Spermatophyta</taxon>
        <taxon>Magnoliopsida</taxon>
        <taxon>eudicotyledons</taxon>
        <taxon>Gunneridae</taxon>
        <taxon>Pentapetalae</taxon>
        <taxon>asterids</taxon>
        <taxon>lamiids</taxon>
        <taxon>Lamiales</taxon>
        <taxon>Gesneriaceae</taxon>
        <taxon>Didymocarpoideae</taxon>
        <taxon>Trichosporeae</taxon>
        <taxon>Loxocarpinae</taxon>
        <taxon>Dorcoceras</taxon>
    </lineage>
</organism>
<keyword evidence="2" id="KW-1133">Transmembrane helix</keyword>
<evidence type="ECO:0000259" key="3">
    <source>
        <dbReference type="Pfam" id="PF23156"/>
    </source>
</evidence>
<dbReference type="InterPro" id="IPR040358">
    <property type="entry name" value="At4g22758-like"/>
</dbReference>
<feature type="region of interest" description="Disordered" evidence="1">
    <location>
        <begin position="1"/>
        <end position="58"/>
    </location>
</feature>